<keyword evidence="2" id="KW-1133">Transmembrane helix</keyword>
<feature type="transmembrane region" description="Helical" evidence="2">
    <location>
        <begin position="172"/>
        <end position="189"/>
    </location>
</feature>
<feature type="transmembrane region" description="Helical" evidence="2">
    <location>
        <begin position="72"/>
        <end position="91"/>
    </location>
</feature>
<evidence type="ECO:0000256" key="2">
    <source>
        <dbReference type="SAM" id="Phobius"/>
    </source>
</evidence>
<evidence type="ECO:0000313" key="5">
    <source>
        <dbReference type="Proteomes" id="UP000639859"/>
    </source>
</evidence>
<dbReference type="Proteomes" id="UP000639859">
    <property type="component" value="Unassembled WGS sequence"/>
</dbReference>
<keyword evidence="2" id="KW-0812">Transmembrane</keyword>
<evidence type="ECO:0000259" key="3">
    <source>
        <dbReference type="PROSITE" id="PS50930"/>
    </source>
</evidence>
<keyword evidence="2" id="KW-0472">Membrane</keyword>
<protein>
    <submittedName>
        <fullName evidence="4">LytTR family transcriptional regulator DNA-binding domain-containing protein</fullName>
    </submittedName>
</protein>
<organism evidence="4 5">
    <name type="scientific">Caulobacter hibisci</name>
    <dbReference type="NCBI Taxonomy" id="2035993"/>
    <lineage>
        <taxon>Bacteria</taxon>
        <taxon>Pseudomonadati</taxon>
        <taxon>Pseudomonadota</taxon>
        <taxon>Alphaproteobacteria</taxon>
        <taxon>Caulobacterales</taxon>
        <taxon>Caulobacteraceae</taxon>
        <taxon>Caulobacter</taxon>
    </lineage>
</organism>
<proteinExistence type="predicted"/>
<feature type="domain" description="HTH LytTR-type" evidence="3">
    <location>
        <begin position="205"/>
        <end position="309"/>
    </location>
</feature>
<dbReference type="InterPro" id="IPR007492">
    <property type="entry name" value="LytTR_DNA-bd_dom"/>
</dbReference>
<comment type="caution">
    <text evidence="4">The sequence shown here is derived from an EMBL/GenBank/DDBJ whole genome shotgun (WGS) entry which is preliminary data.</text>
</comment>
<feature type="region of interest" description="Disordered" evidence="1">
    <location>
        <begin position="35"/>
        <end position="58"/>
    </location>
</feature>
<dbReference type="SMART" id="SM00850">
    <property type="entry name" value="LytTR"/>
    <property type="match status" value="1"/>
</dbReference>
<dbReference type="GO" id="GO:0003677">
    <property type="term" value="F:DNA binding"/>
    <property type="evidence" value="ECO:0007669"/>
    <property type="project" value="UniProtKB-KW"/>
</dbReference>
<keyword evidence="4" id="KW-0238">DNA-binding</keyword>
<evidence type="ECO:0000256" key="1">
    <source>
        <dbReference type="SAM" id="MobiDB-lite"/>
    </source>
</evidence>
<dbReference type="EMBL" id="JADWOX010000020">
    <property type="protein sequence ID" value="MBI1686292.1"/>
    <property type="molecule type" value="Genomic_DNA"/>
</dbReference>
<gene>
    <name evidence="4" type="ORF">I4Q42_21700</name>
</gene>
<feature type="compositionally biased region" description="Pro residues" evidence="1">
    <location>
        <begin position="47"/>
        <end position="58"/>
    </location>
</feature>
<feature type="transmembrane region" description="Helical" evidence="2">
    <location>
        <begin position="135"/>
        <end position="160"/>
    </location>
</feature>
<dbReference type="Gene3D" id="2.40.50.1020">
    <property type="entry name" value="LytTr DNA-binding domain"/>
    <property type="match status" value="1"/>
</dbReference>
<keyword evidence="5" id="KW-1185">Reference proteome</keyword>
<accession>A0ABS0T334</accession>
<feature type="transmembrane region" description="Helical" evidence="2">
    <location>
        <begin position="103"/>
        <end position="123"/>
    </location>
</feature>
<name>A0ABS0T334_9CAUL</name>
<evidence type="ECO:0000313" key="4">
    <source>
        <dbReference type="EMBL" id="MBI1686292.1"/>
    </source>
</evidence>
<dbReference type="Pfam" id="PF04397">
    <property type="entry name" value="LytTR"/>
    <property type="match status" value="1"/>
</dbReference>
<sequence length="309" mass="32594">MRRVWASCIDRLASDILISGGGGFASPLSKTALGARRPVSQSTLRQPTPPLRQSPPPAVHASRTAAFVARHGRGFLVAGIAGLFLALVGAFGTGDAPLGIRIAYWLVLCLSGAAAGMGVSTLVQSSGLTERAPFVGGVVITLGVALPGTIYVWAVSSLLFGQVPHAATLPRFFLPVLVITAAITALNFVTARRPIETHAAPPESAPVRFLERLPAKLRGATLHAVEAQDHYLRLHTSKGEDLILMRLSDAVAELEGIEGAQTHRSWWVAREAVVEAKRGDGRAVLTLPSGAEAPVSRAYAKALREAGWF</sequence>
<reference evidence="4 5" key="1">
    <citation type="submission" date="2020-11" db="EMBL/GenBank/DDBJ databases">
        <title>genome sequence of strain KACC 18849.</title>
        <authorList>
            <person name="Gao J."/>
            <person name="Zhang X."/>
        </authorList>
    </citation>
    <scope>NUCLEOTIDE SEQUENCE [LARGE SCALE GENOMIC DNA]</scope>
    <source>
        <strain evidence="4 5">KACC 18849</strain>
    </source>
</reference>
<dbReference type="PROSITE" id="PS50930">
    <property type="entry name" value="HTH_LYTTR"/>
    <property type="match status" value="1"/>
</dbReference>